<dbReference type="OrthoDB" id="245989at2759"/>
<feature type="transmembrane region" description="Helical" evidence="10">
    <location>
        <begin position="1407"/>
        <end position="1428"/>
    </location>
</feature>
<evidence type="ECO:0000313" key="12">
    <source>
        <dbReference type="EMBL" id="KHO11108.1"/>
    </source>
</evidence>
<reference evidence="12 13" key="2">
    <citation type="journal article" date="2014" name="Proc. Natl. Acad. Sci. U.S.A.">
        <title>Trajectory and genomic determinants of fungal-pathogen speciation and host adaptation.</title>
        <authorList>
            <person name="Hu X."/>
            <person name="Xiao G."/>
            <person name="Zheng P."/>
            <person name="Shang Y."/>
            <person name="Su Y."/>
            <person name="Zhang X."/>
            <person name="Liu X."/>
            <person name="Zhan S."/>
            <person name="St Leger R.J."/>
            <person name="Wang C."/>
        </authorList>
    </citation>
    <scope>GENOME REANNOTATION</scope>
    <source>
        <strain evidence="13">ARSEF 23 / ATCC MYA-3075</strain>
    </source>
</reference>
<feature type="domain" description="ABC transporter" evidence="11">
    <location>
        <begin position="65"/>
        <end position="339"/>
    </location>
</feature>
<dbReference type="GO" id="GO:0140359">
    <property type="term" value="F:ABC-type transporter activity"/>
    <property type="evidence" value="ECO:0007669"/>
    <property type="project" value="InterPro"/>
</dbReference>
<evidence type="ECO:0000256" key="9">
    <source>
        <dbReference type="SAM" id="MobiDB-lite"/>
    </source>
</evidence>
<dbReference type="SMART" id="SM00382">
    <property type="entry name" value="AAA"/>
    <property type="match status" value="2"/>
</dbReference>
<name>A0A0B2X8A6_METRA</name>
<keyword evidence="13" id="KW-1185">Reference proteome</keyword>
<evidence type="ECO:0000256" key="5">
    <source>
        <dbReference type="ARBA" id="ARBA00022741"/>
    </source>
</evidence>
<evidence type="ECO:0000256" key="6">
    <source>
        <dbReference type="ARBA" id="ARBA00022840"/>
    </source>
</evidence>
<feature type="transmembrane region" description="Helical" evidence="10">
    <location>
        <begin position="590"/>
        <end position="610"/>
    </location>
</feature>
<dbReference type="InterPro" id="IPR034003">
    <property type="entry name" value="ABCG_PDR_2"/>
</dbReference>
<comment type="subcellular location">
    <subcellularLocation>
        <location evidence="1">Membrane</location>
        <topology evidence="1">Multi-pass membrane protein</topology>
    </subcellularLocation>
</comment>
<feature type="transmembrane region" description="Helical" evidence="10">
    <location>
        <begin position="526"/>
        <end position="549"/>
    </location>
</feature>
<evidence type="ECO:0000256" key="4">
    <source>
        <dbReference type="ARBA" id="ARBA00022692"/>
    </source>
</evidence>
<dbReference type="CDD" id="cd03232">
    <property type="entry name" value="ABCG_PDR_domain2"/>
    <property type="match status" value="1"/>
</dbReference>
<keyword evidence="8 10" id="KW-0472">Membrane</keyword>
<evidence type="ECO:0000256" key="10">
    <source>
        <dbReference type="SAM" id="Phobius"/>
    </source>
</evidence>
<evidence type="ECO:0000256" key="3">
    <source>
        <dbReference type="ARBA" id="ARBA00022448"/>
    </source>
</evidence>
<dbReference type="GO" id="GO:0016020">
    <property type="term" value="C:membrane"/>
    <property type="evidence" value="ECO:0007669"/>
    <property type="project" value="UniProtKB-SubCell"/>
</dbReference>
<evidence type="ECO:0000256" key="2">
    <source>
        <dbReference type="ARBA" id="ARBA00006012"/>
    </source>
</evidence>
<dbReference type="Proteomes" id="UP000002498">
    <property type="component" value="Unassembled WGS sequence"/>
</dbReference>
<dbReference type="InterPro" id="IPR003593">
    <property type="entry name" value="AAA+_ATPase"/>
</dbReference>
<dbReference type="KEGG" id="maj:MAA_11186"/>
<keyword evidence="3" id="KW-0813">Transport</keyword>
<feature type="transmembrane region" description="Helical" evidence="10">
    <location>
        <begin position="1157"/>
        <end position="1181"/>
    </location>
</feature>
<dbReference type="GeneID" id="23632634"/>
<dbReference type="InterPro" id="IPR010929">
    <property type="entry name" value="PDR_CDR_ABC"/>
</dbReference>
<feature type="transmembrane region" description="Helical" evidence="10">
    <location>
        <begin position="1253"/>
        <end position="1275"/>
    </location>
</feature>
<organism evidence="12 13">
    <name type="scientific">Metarhizium robertsii (strain ARSEF 23 / ATCC MYA-3075)</name>
    <name type="common">Metarhizium anisopliae (strain ARSEF 23)</name>
    <dbReference type="NCBI Taxonomy" id="655844"/>
    <lineage>
        <taxon>Eukaryota</taxon>
        <taxon>Fungi</taxon>
        <taxon>Dikarya</taxon>
        <taxon>Ascomycota</taxon>
        <taxon>Pezizomycotina</taxon>
        <taxon>Sordariomycetes</taxon>
        <taxon>Hypocreomycetidae</taxon>
        <taxon>Hypocreales</taxon>
        <taxon>Clavicipitaceae</taxon>
        <taxon>Metarhizium</taxon>
    </lineage>
</organism>
<dbReference type="PROSITE" id="PS50893">
    <property type="entry name" value="ABC_TRANSPORTER_2"/>
    <property type="match status" value="2"/>
</dbReference>
<dbReference type="Pfam" id="PF06422">
    <property type="entry name" value="PDR_CDR"/>
    <property type="match status" value="1"/>
</dbReference>
<feature type="region of interest" description="Disordered" evidence="9">
    <location>
        <begin position="760"/>
        <end position="781"/>
    </location>
</feature>
<dbReference type="EMBL" id="ADNJ02000005">
    <property type="protein sequence ID" value="KHO11108.1"/>
    <property type="molecule type" value="Genomic_DNA"/>
</dbReference>
<comment type="similarity">
    <text evidence="2">Belongs to the ABC transporter superfamily. ABCG family. PDR (TC 3.A.1.205) subfamily.</text>
</comment>
<dbReference type="InterPro" id="IPR013525">
    <property type="entry name" value="ABC2_TM"/>
</dbReference>
<dbReference type="SUPFAM" id="SSF52540">
    <property type="entry name" value="P-loop containing nucleoside triphosphate hydrolases"/>
    <property type="match status" value="2"/>
</dbReference>
<feature type="transmembrane region" description="Helical" evidence="10">
    <location>
        <begin position="696"/>
        <end position="717"/>
    </location>
</feature>
<proteinExistence type="inferred from homology"/>
<sequence>METQHGIEPPEVADSAGSYQAVLEEWLRTQKSRRRSRIGISFRNLQCIGRRASEQYLDTYISALTRPCRAIRSRQQVQILSGFEGLILPGEMLLVLGRPGSGCSTFLKTLSGDTHSFHVGAGSVINYQGIAQINMYPSQAEINKLKFYLPCTGTSFKEMHRSAPGTCINLGELDVHFPELTLGQTLEFAASTRPRHNLASEQHDDTQRAEGTARVIAALFGLSSGYDTRMGDALIRGVSGGEKRRTSIAEAYIGGAQVQCWDNSTRGLDSLTAQRFIDFLRRSTDVLQSTVAMSLYQASESMYKQFDKVMLLYEGREIYFGPVDDAADYFTALGFARPINATTPDFLTSMTNPAERVAREGWGNRTPRSRDDFVSAWNMSRQAKSLRDEIAEFELANPVHGRGSSHLTDKEVTGDVASLPPSTFSLSIYKQIMVCLRRAYQRQLNHFVPVVSMLVANVVLGLIIGSAYYNLDEGSGSLLPRSTLLFFVTMLNSFVPAFEVDLMYAQRPIVEKQSQYAFYHAFVERVAFMILDFPAKVALSFMLHLPIYFMTNLRRTGDSFFTYWLFMMVNLLAMAMLFRMIGFLSRSRDGTLTPVSILTLLCVLYTGYVVPPPYMVPWLGWFRYINPIAYTYEGVMINELRHRQFLCSTTIPDGPDYRNITSAEKLCMEVGRLAGTDLVDGTEFLRLKYGYVEAHMWRNMAILLAMMVIFCIGHLLAAEYIPAQKSRGEVLLFKKPLPILECSEETGISESEIGAIDANLGSKTSGQGAHPEADVTTPMQRSRQTSTFQWSEISYDIKTRGGNRRLLSDISGWLKPGSLTVLMGATGAGKTTLLDVLAARALRGKVHGTIFVDGRPRGATGDYQQRMGYVKQDDNHLPTSTVREALQFSALLRQSSTRSRSEKLAYAETVLKMLDMEAYAEAAVGVPGEGLNVEQRKRLSIGVELAAMPNLLANSFIDEPTSGLDSQTAWSICTLLRKLADNGHTILCTVHQPSAQLFNQFDRLILLRSGETVYFGDIGPEATVLKQYFESRGSRTCSIDENPAEWMMDVIEDSTKPADDHQAWSQKWNASTERQEVLDQLAGFTNQCDHQAVVPADARRQNQGGYGATMLHQLLILVQRTFRDQWRNPIYLYTKTATCFGLSLVNGISFYKTDSDIQGLISLLFSCFLTCQLFSILSMLIIPRFIRARHLFEVRERDSKLYSWVVLVAANLIVEVAWFTLISVFIFVCWYYPTGMYRNGDASFGVIERGGLAFMLLWLFIIWSCTISQAFAAIIEEIETAIQMSTLCFWLSLVFCGILVTPDHLPGFWKFMYRVSPLTYYLEGIAIAGIAGIRVQCSSVEMLHVPLPPGYGSCQRYLEAYMRDTGGYVVNSESGDGPCVFCPVSRADTVLKSLGLSTDKSTAWRNVGILTGYIVFDVICVFALYYLLRVPRFKAQSSIKR</sequence>
<feature type="transmembrane region" description="Helical" evidence="10">
    <location>
        <begin position="1201"/>
        <end position="1233"/>
    </location>
</feature>
<feature type="transmembrane region" description="Helical" evidence="10">
    <location>
        <begin position="1130"/>
        <end position="1151"/>
    </location>
</feature>
<evidence type="ECO:0000313" key="13">
    <source>
        <dbReference type="Proteomes" id="UP000002498"/>
    </source>
</evidence>
<dbReference type="GO" id="GO:0016887">
    <property type="term" value="F:ATP hydrolysis activity"/>
    <property type="evidence" value="ECO:0007669"/>
    <property type="project" value="InterPro"/>
</dbReference>
<feature type="transmembrane region" description="Helical" evidence="10">
    <location>
        <begin position="483"/>
        <end position="505"/>
    </location>
</feature>
<gene>
    <name evidence="12" type="ORF">MAA_11186</name>
</gene>
<dbReference type="Pfam" id="PF00005">
    <property type="entry name" value="ABC_tran"/>
    <property type="match status" value="2"/>
</dbReference>
<reference evidence="12 13" key="1">
    <citation type="journal article" date="2011" name="PLoS Genet.">
        <title>Genome sequencing and comparative transcriptomics of the model entomopathogenic fungi Metarhizium anisopliae and M. acridum.</title>
        <authorList>
            <person name="Gao Q."/>
            <person name="Jin K."/>
            <person name="Ying S.H."/>
            <person name="Zhang Y."/>
            <person name="Xiao G."/>
            <person name="Shang Y."/>
            <person name="Duan Z."/>
            <person name="Hu X."/>
            <person name="Xie X.Q."/>
            <person name="Zhou G."/>
            <person name="Peng G."/>
            <person name="Luo Z."/>
            <person name="Huang W."/>
            <person name="Wang B."/>
            <person name="Fang W."/>
            <person name="Wang S."/>
            <person name="Zhong Y."/>
            <person name="Ma L.J."/>
            <person name="St Leger R.J."/>
            <person name="Zhao G.P."/>
            <person name="Pei Y."/>
            <person name="Feng M.G."/>
            <person name="Xia Y."/>
            <person name="Wang C."/>
        </authorList>
    </citation>
    <scope>NUCLEOTIDE SEQUENCE [LARGE SCALE GENOMIC DNA]</scope>
    <source>
        <strain evidence="13">ARSEF 23 / ATCC MYA-3075</strain>
    </source>
</reference>
<evidence type="ECO:0000256" key="7">
    <source>
        <dbReference type="ARBA" id="ARBA00022989"/>
    </source>
</evidence>
<keyword evidence="5" id="KW-0547">Nucleotide-binding</keyword>
<dbReference type="RefSeq" id="XP_011411468.1">
    <property type="nucleotide sequence ID" value="XM_011413166.1"/>
</dbReference>
<keyword evidence="6" id="KW-0067">ATP-binding</keyword>
<evidence type="ECO:0000256" key="1">
    <source>
        <dbReference type="ARBA" id="ARBA00004141"/>
    </source>
</evidence>
<dbReference type="InterPro" id="IPR027417">
    <property type="entry name" value="P-loop_NTPase"/>
</dbReference>
<feature type="transmembrane region" description="Helical" evidence="10">
    <location>
        <begin position="447"/>
        <end position="471"/>
    </location>
</feature>
<comment type="caution">
    <text evidence="12">The sequence shown here is derived from an EMBL/GenBank/DDBJ whole genome shotgun (WGS) entry which is preliminary data.</text>
</comment>
<dbReference type="Pfam" id="PF01061">
    <property type="entry name" value="ABC2_membrane"/>
    <property type="match status" value="2"/>
</dbReference>
<keyword evidence="7 10" id="KW-1133">Transmembrane helix</keyword>
<accession>A0A0B2X8A6</accession>
<dbReference type="GO" id="GO:0005524">
    <property type="term" value="F:ATP binding"/>
    <property type="evidence" value="ECO:0007669"/>
    <property type="project" value="UniProtKB-KW"/>
</dbReference>
<evidence type="ECO:0000259" key="11">
    <source>
        <dbReference type="PROSITE" id="PS50893"/>
    </source>
</evidence>
<feature type="domain" description="ABC transporter" evidence="11">
    <location>
        <begin position="788"/>
        <end position="1034"/>
    </location>
</feature>
<dbReference type="InterPro" id="IPR003439">
    <property type="entry name" value="ABC_transporter-like_ATP-bd"/>
</dbReference>
<keyword evidence="4 10" id="KW-0812">Transmembrane</keyword>
<dbReference type="PANTHER" id="PTHR19241">
    <property type="entry name" value="ATP-BINDING CASSETTE TRANSPORTER"/>
    <property type="match status" value="1"/>
</dbReference>
<protein>
    <recommendedName>
        <fullName evidence="11">ABC transporter domain-containing protein</fullName>
    </recommendedName>
</protein>
<dbReference type="HOGENOM" id="CLU_000604_35_0_1"/>
<evidence type="ECO:0000256" key="8">
    <source>
        <dbReference type="ARBA" id="ARBA00023136"/>
    </source>
</evidence>
<dbReference type="Gene3D" id="3.40.50.300">
    <property type="entry name" value="P-loop containing nucleotide triphosphate hydrolases"/>
    <property type="match status" value="2"/>
</dbReference>
<dbReference type="FunFam" id="3.40.50.300:FF:000054">
    <property type="entry name" value="ABC multidrug transporter atrF"/>
    <property type="match status" value="1"/>
</dbReference>
<feature type="transmembrane region" description="Helical" evidence="10">
    <location>
        <begin position="561"/>
        <end position="578"/>
    </location>
</feature>
<feature type="transmembrane region" description="Helical" evidence="10">
    <location>
        <begin position="1287"/>
        <end position="1305"/>
    </location>
</feature>